<proteinExistence type="predicted"/>
<organism evidence="2 3">
    <name type="scientific">Trematosphaeria pertusa</name>
    <dbReference type="NCBI Taxonomy" id="390896"/>
    <lineage>
        <taxon>Eukaryota</taxon>
        <taxon>Fungi</taxon>
        <taxon>Dikarya</taxon>
        <taxon>Ascomycota</taxon>
        <taxon>Pezizomycotina</taxon>
        <taxon>Dothideomycetes</taxon>
        <taxon>Pleosporomycetidae</taxon>
        <taxon>Pleosporales</taxon>
        <taxon>Massarineae</taxon>
        <taxon>Trematosphaeriaceae</taxon>
        <taxon>Trematosphaeria</taxon>
    </lineage>
</organism>
<evidence type="ECO:0000313" key="3">
    <source>
        <dbReference type="Proteomes" id="UP000800094"/>
    </source>
</evidence>
<dbReference type="Proteomes" id="UP000800094">
    <property type="component" value="Unassembled WGS sequence"/>
</dbReference>
<accession>A0A6A6IW80</accession>
<dbReference type="GeneID" id="54581182"/>
<gene>
    <name evidence="2" type="ORF">BU26DRAFT_514506</name>
</gene>
<feature type="compositionally biased region" description="Basic and acidic residues" evidence="1">
    <location>
        <begin position="168"/>
        <end position="185"/>
    </location>
</feature>
<reference evidence="2" key="1">
    <citation type="journal article" date="2020" name="Stud. Mycol.">
        <title>101 Dothideomycetes genomes: a test case for predicting lifestyles and emergence of pathogens.</title>
        <authorList>
            <person name="Haridas S."/>
            <person name="Albert R."/>
            <person name="Binder M."/>
            <person name="Bloem J."/>
            <person name="Labutti K."/>
            <person name="Salamov A."/>
            <person name="Andreopoulos B."/>
            <person name="Baker S."/>
            <person name="Barry K."/>
            <person name="Bills G."/>
            <person name="Bluhm B."/>
            <person name="Cannon C."/>
            <person name="Castanera R."/>
            <person name="Culley D."/>
            <person name="Daum C."/>
            <person name="Ezra D."/>
            <person name="Gonzalez J."/>
            <person name="Henrissat B."/>
            <person name="Kuo A."/>
            <person name="Liang C."/>
            <person name="Lipzen A."/>
            <person name="Lutzoni F."/>
            <person name="Magnuson J."/>
            <person name="Mondo S."/>
            <person name="Nolan M."/>
            <person name="Ohm R."/>
            <person name="Pangilinan J."/>
            <person name="Park H.-J."/>
            <person name="Ramirez L."/>
            <person name="Alfaro M."/>
            <person name="Sun H."/>
            <person name="Tritt A."/>
            <person name="Yoshinaga Y."/>
            <person name="Zwiers L.-H."/>
            <person name="Turgeon B."/>
            <person name="Goodwin S."/>
            <person name="Spatafora J."/>
            <person name="Crous P."/>
            <person name="Grigoriev I."/>
        </authorList>
    </citation>
    <scope>NUCLEOTIDE SEQUENCE</scope>
    <source>
        <strain evidence="2">CBS 122368</strain>
    </source>
</reference>
<sequence length="185" mass="20552">MPFPQSTAGSNTGTWTKWVSLFLMLFGLGHLLYESYHSSLSTLHNFALNWQTTLNECRAVGKDTAIDLARLDHILRALQLEQEAIELSMQLLNASTNDIQTQYRRVEETCEANGLRIDNVWEALAPPNANGTYFPSSSETCQLAEDVDRRLGEVYQRLGSPPAPGRQLGEDAGRDGARREGVAAR</sequence>
<keyword evidence="3" id="KW-1185">Reference proteome</keyword>
<dbReference type="RefSeq" id="XP_033689630.1">
    <property type="nucleotide sequence ID" value="XM_033827852.1"/>
</dbReference>
<feature type="region of interest" description="Disordered" evidence="1">
    <location>
        <begin position="154"/>
        <end position="185"/>
    </location>
</feature>
<evidence type="ECO:0000256" key="1">
    <source>
        <dbReference type="SAM" id="MobiDB-lite"/>
    </source>
</evidence>
<name>A0A6A6IW80_9PLEO</name>
<dbReference type="OrthoDB" id="3799619at2759"/>
<dbReference type="EMBL" id="ML987190">
    <property type="protein sequence ID" value="KAF2254626.1"/>
    <property type="molecule type" value="Genomic_DNA"/>
</dbReference>
<evidence type="ECO:0000313" key="2">
    <source>
        <dbReference type="EMBL" id="KAF2254626.1"/>
    </source>
</evidence>
<protein>
    <submittedName>
        <fullName evidence="2">Uncharacterized protein</fullName>
    </submittedName>
</protein>
<dbReference type="AlphaFoldDB" id="A0A6A6IW80"/>